<dbReference type="GO" id="GO:0046872">
    <property type="term" value="F:metal ion binding"/>
    <property type="evidence" value="ECO:0007669"/>
    <property type="project" value="UniProtKB-KW"/>
</dbReference>
<dbReference type="OMA" id="WNSYIPI"/>
<evidence type="ECO:0000313" key="13">
    <source>
        <dbReference type="EMBL" id="EEC73498.1"/>
    </source>
</evidence>
<proteinExistence type="predicted"/>
<evidence type="ECO:0000259" key="12">
    <source>
        <dbReference type="PROSITE" id="PS50021"/>
    </source>
</evidence>
<dbReference type="GO" id="GO:0005524">
    <property type="term" value="F:ATP binding"/>
    <property type="evidence" value="ECO:0007669"/>
    <property type="project" value="UniProtKB-KW"/>
</dbReference>
<keyword evidence="14" id="KW-1185">Reference proteome</keyword>
<feature type="compositionally biased region" description="Acidic residues" evidence="11">
    <location>
        <begin position="643"/>
        <end position="665"/>
    </location>
</feature>
<evidence type="ECO:0000313" key="14">
    <source>
        <dbReference type="Proteomes" id="UP000007015"/>
    </source>
</evidence>
<evidence type="ECO:0000256" key="11">
    <source>
        <dbReference type="SAM" id="MobiDB-lite"/>
    </source>
</evidence>
<evidence type="ECO:0000256" key="6">
    <source>
        <dbReference type="ARBA" id="ARBA00022741"/>
    </source>
</evidence>
<name>B8AEP1_ORYSI</name>
<dbReference type="AlphaFoldDB" id="B8AEP1"/>
<dbReference type="GO" id="GO:0051639">
    <property type="term" value="P:actin filament network formation"/>
    <property type="evidence" value="ECO:0007669"/>
    <property type="project" value="TreeGrafter"/>
</dbReference>
<keyword evidence="8" id="KW-0067">ATP-binding</keyword>
<dbReference type="Gramene" id="BGIOSGA006152-TA">
    <property type="protein sequence ID" value="BGIOSGA006152-PA"/>
    <property type="gene ID" value="BGIOSGA006152"/>
</dbReference>
<gene>
    <name evidence="13" type="ORF">OsI_07858</name>
</gene>
<dbReference type="GO" id="GO:0005737">
    <property type="term" value="C:cytoplasm"/>
    <property type="evidence" value="ECO:0007669"/>
    <property type="project" value="TreeGrafter"/>
</dbReference>
<keyword evidence="5" id="KW-0677">Repeat</keyword>
<feature type="domain" description="Calponin-homology (CH)" evidence="12">
    <location>
        <begin position="518"/>
        <end position="626"/>
    </location>
</feature>
<evidence type="ECO:0000256" key="1">
    <source>
        <dbReference type="ARBA" id="ARBA00004245"/>
    </source>
</evidence>
<dbReference type="CDD" id="cd21299">
    <property type="entry name" value="CH_AtFIM_like_rpt3"/>
    <property type="match status" value="1"/>
</dbReference>
<organism evidence="13 14">
    <name type="scientific">Oryza sativa subsp. indica</name>
    <name type="common">Rice</name>
    <dbReference type="NCBI Taxonomy" id="39946"/>
    <lineage>
        <taxon>Eukaryota</taxon>
        <taxon>Viridiplantae</taxon>
        <taxon>Streptophyta</taxon>
        <taxon>Embryophyta</taxon>
        <taxon>Tracheophyta</taxon>
        <taxon>Spermatophyta</taxon>
        <taxon>Magnoliopsida</taxon>
        <taxon>Liliopsida</taxon>
        <taxon>Poales</taxon>
        <taxon>Poaceae</taxon>
        <taxon>BOP clade</taxon>
        <taxon>Oryzoideae</taxon>
        <taxon>Oryzeae</taxon>
        <taxon>Oryzinae</taxon>
        <taxon>Oryza</taxon>
        <taxon>Oryza sativa</taxon>
    </lineage>
</organism>
<keyword evidence="3" id="KW-0963">Cytoplasm</keyword>
<keyword evidence="6" id="KW-0547">Nucleotide-binding</keyword>
<evidence type="ECO:0000256" key="4">
    <source>
        <dbReference type="ARBA" id="ARBA00022723"/>
    </source>
</evidence>
<dbReference type="FunFam" id="1.10.418.10:FF:000034">
    <property type="entry name" value="Fimbrin-2 like"/>
    <property type="match status" value="1"/>
</dbReference>
<dbReference type="GO" id="GO:0051015">
    <property type="term" value="F:actin filament binding"/>
    <property type="evidence" value="ECO:0007669"/>
    <property type="project" value="InterPro"/>
</dbReference>
<evidence type="ECO:0000256" key="9">
    <source>
        <dbReference type="ARBA" id="ARBA00023203"/>
    </source>
</evidence>
<dbReference type="InterPro" id="IPR001589">
    <property type="entry name" value="Actinin_actin-bd_CS"/>
</dbReference>
<dbReference type="InterPro" id="IPR001715">
    <property type="entry name" value="CH_dom"/>
</dbReference>
<dbReference type="GO" id="GO:0051017">
    <property type="term" value="P:actin filament bundle assembly"/>
    <property type="evidence" value="ECO:0007669"/>
    <property type="project" value="InterPro"/>
</dbReference>
<dbReference type="Gene3D" id="1.10.418.10">
    <property type="entry name" value="Calponin-like domain"/>
    <property type="match status" value="4"/>
</dbReference>
<dbReference type="InterPro" id="IPR036872">
    <property type="entry name" value="CH_dom_sf"/>
</dbReference>
<dbReference type="GO" id="GO:0032432">
    <property type="term" value="C:actin filament bundle"/>
    <property type="evidence" value="ECO:0007669"/>
    <property type="project" value="TreeGrafter"/>
</dbReference>
<dbReference type="FunFam" id="1.10.418.10:FF:000041">
    <property type="entry name" value="Fimbrin-2 isoform A"/>
    <property type="match status" value="1"/>
</dbReference>
<accession>B8AEP1</accession>
<dbReference type="SUPFAM" id="SSF47576">
    <property type="entry name" value="Calponin-homology domain, CH-domain"/>
    <property type="match status" value="1"/>
</dbReference>
<reference evidence="13 14" key="1">
    <citation type="journal article" date="2005" name="PLoS Biol.">
        <title>The genomes of Oryza sativa: a history of duplications.</title>
        <authorList>
            <person name="Yu J."/>
            <person name="Wang J."/>
            <person name="Lin W."/>
            <person name="Li S."/>
            <person name="Li H."/>
            <person name="Zhou J."/>
            <person name="Ni P."/>
            <person name="Dong W."/>
            <person name="Hu S."/>
            <person name="Zeng C."/>
            <person name="Zhang J."/>
            <person name="Zhang Y."/>
            <person name="Li R."/>
            <person name="Xu Z."/>
            <person name="Li S."/>
            <person name="Li X."/>
            <person name="Zheng H."/>
            <person name="Cong L."/>
            <person name="Lin L."/>
            <person name="Yin J."/>
            <person name="Geng J."/>
            <person name="Li G."/>
            <person name="Shi J."/>
            <person name="Liu J."/>
            <person name="Lv H."/>
            <person name="Li J."/>
            <person name="Wang J."/>
            <person name="Deng Y."/>
            <person name="Ran L."/>
            <person name="Shi X."/>
            <person name="Wang X."/>
            <person name="Wu Q."/>
            <person name="Li C."/>
            <person name="Ren X."/>
            <person name="Wang J."/>
            <person name="Wang X."/>
            <person name="Li D."/>
            <person name="Liu D."/>
            <person name="Zhang X."/>
            <person name="Ji Z."/>
            <person name="Zhao W."/>
            <person name="Sun Y."/>
            <person name="Zhang Z."/>
            <person name="Bao J."/>
            <person name="Han Y."/>
            <person name="Dong L."/>
            <person name="Ji J."/>
            <person name="Chen P."/>
            <person name="Wu S."/>
            <person name="Liu J."/>
            <person name="Xiao Y."/>
            <person name="Bu D."/>
            <person name="Tan J."/>
            <person name="Yang L."/>
            <person name="Ye C."/>
            <person name="Zhang J."/>
            <person name="Xu J."/>
            <person name="Zhou Y."/>
            <person name="Yu Y."/>
            <person name="Zhang B."/>
            <person name="Zhuang S."/>
            <person name="Wei H."/>
            <person name="Liu B."/>
            <person name="Lei M."/>
            <person name="Yu H."/>
            <person name="Li Y."/>
            <person name="Xu H."/>
            <person name="Wei S."/>
            <person name="He X."/>
            <person name="Fang L."/>
            <person name="Zhang Z."/>
            <person name="Zhang Y."/>
            <person name="Huang X."/>
            <person name="Su Z."/>
            <person name="Tong W."/>
            <person name="Li J."/>
            <person name="Tong Z."/>
            <person name="Li S."/>
            <person name="Ye J."/>
            <person name="Wang L."/>
            <person name="Fang L."/>
            <person name="Lei T."/>
            <person name="Chen C."/>
            <person name="Chen H."/>
            <person name="Xu Z."/>
            <person name="Li H."/>
            <person name="Huang H."/>
            <person name="Zhang F."/>
            <person name="Xu H."/>
            <person name="Li N."/>
            <person name="Zhao C."/>
            <person name="Li S."/>
            <person name="Dong L."/>
            <person name="Huang Y."/>
            <person name="Li L."/>
            <person name="Xi Y."/>
            <person name="Qi Q."/>
            <person name="Li W."/>
            <person name="Zhang B."/>
            <person name="Hu W."/>
            <person name="Zhang Y."/>
            <person name="Tian X."/>
            <person name="Jiao Y."/>
            <person name="Liang X."/>
            <person name="Jin J."/>
            <person name="Gao L."/>
            <person name="Zheng W."/>
            <person name="Hao B."/>
            <person name="Liu S."/>
            <person name="Wang W."/>
            <person name="Yuan L."/>
            <person name="Cao M."/>
            <person name="McDermott J."/>
            <person name="Samudrala R."/>
            <person name="Wang J."/>
            <person name="Wong G.K."/>
            <person name="Yang H."/>
        </authorList>
    </citation>
    <scope>NUCLEOTIDE SEQUENCE [LARGE SCALE GENOMIC DNA]</scope>
    <source>
        <strain evidence="14">cv. 93-11</strain>
    </source>
</reference>
<keyword evidence="7" id="KW-0106">Calcium</keyword>
<dbReference type="PROSITE" id="PS50021">
    <property type="entry name" value="CH"/>
    <property type="match status" value="4"/>
</dbReference>
<protein>
    <recommendedName>
        <fullName evidence="12">Calponin-homology (CH) domain-containing protein</fullName>
    </recommendedName>
</protein>
<dbReference type="Proteomes" id="UP000007015">
    <property type="component" value="Chromosome 2"/>
</dbReference>
<dbReference type="STRING" id="39946.B8AEP1"/>
<evidence type="ECO:0000256" key="10">
    <source>
        <dbReference type="ARBA" id="ARBA00023212"/>
    </source>
</evidence>
<dbReference type="PANTHER" id="PTHR19961">
    <property type="entry name" value="FIMBRIN/PLASTIN"/>
    <property type="match status" value="1"/>
</dbReference>
<dbReference type="PANTHER" id="PTHR19961:SF71">
    <property type="entry name" value="OS02G0588300 PROTEIN"/>
    <property type="match status" value="1"/>
</dbReference>
<dbReference type="HOGENOM" id="CLU_015284_3_1_1"/>
<sequence length="673" mass="75631">MSSFVGVLVSDPWLQSQFTQVQLRTLKTKFVSVKKSDADHVAVKDLPPVMEKLRGIHEVLSEEEISTFLGESYPDMNQTIEFESFLREYLNLQAKGSSKTGGKKKLKGSVSFLKASTTTLLHVINESEKTSYVNHINNFLGEDSFLKNFLPLDPSTNDIFNLVRDGVLLCKLINVAVPGTIDERAINTKKDPNPWERNENHTLCLNSAKAIGCTVVNIGTQDLIEARPHLVLGLLSQIIKIQLLADLNLKKTPQLAELVADDNSKEAEELVTLAPDKMLLKWMNFHLKKAGYKKTVTNFSTDVKDGEAYAYLLNTLAPELSSTTMIETSDPNERAKKVLETAEKLECTRYVTSKDIVEGSANLNLAFVAQIFHHRNGLSDNNVAPVVQDTPDDVEATREERAFRLWINSLGIATYVNNLFEDVRTGWVLLEVLDKISPGIVNWKQASKPPIIMPFRKVENGNQVIEIGKELKFSVVNISGNDIVQGNKKLILAFLWQLMRTSILQLLKNLRTHSKDKEITDADILIWANNKVKESGKTSCIENFKDKSIANGVFFLELLHAVNHRHVDLSMVKKGEDDEEKKSNATYTISVARKLGCTLFMLPEDIMEVNPKMILVLTASIMYWSLQKHGPYQVPEPVPQETLAEEEEEDEEGDFEEDEEEESIEDGVSNLTT</sequence>
<comment type="subcellular location">
    <subcellularLocation>
        <location evidence="1">Cytoplasm</location>
        <location evidence="1">Cytoskeleton</location>
    </subcellularLocation>
</comment>
<evidence type="ECO:0000256" key="2">
    <source>
        <dbReference type="ARBA" id="ARBA00011385"/>
    </source>
</evidence>
<keyword evidence="10" id="KW-0206">Cytoskeleton</keyword>
<evidence type="ECO:0000256" key="5">
    <source>
        <dbReference type="ARBA" id="ARBA00022737"/>
    </source>
</evidence>
<keyword evidence="9" id="KW-0009">Actin-binding</keyword>
<evidence type="ECO:0000256" key="3">
    <source>
        <dbReference type="ARBA" id="ARBA00022490"/>
    </source>
</evidence>
<dbReference type="InterPro" id="IPR039959">
    <property type="entry name" value="Fimbrin/Plastin"/>
</dbReference>
<feature type="domain" description="Calponin-homology (CH)" evidence="12">
    <location>
        <begin position="126"/>
        <end position="243"/>
    </location>
</feature>
<evidence type="ECO:0000256" key="8">
    <source>
        <dbReference type="ARBA" id="ARBA00022840"/>
    </source>
</evidence>
<dbReference type="FunFam" id="1.10.418.10:FF:000010">
    <property type="entry name" value="Plastin-3 isoform 1"/>
    <property type="match status" value="1"/>
</dbReference>
<keyword evidence="4" id="KW-0479">Metal-binding</keyword>
<feature type="domain" description="Calponin-homology (CH)" evidence="12">
    <location>
        <begin position="273"/>
        <end position="376"/>
    </location>
</feature>
<dbReference type="SMART" id="SM00033">
    <property type="entry name" value="CH"/>
    <property type="match status" value="4"/>
</dbReference>
<comment type="subunit">
    <text evidence="2">Interacts with F-actin.</text>
</comment>
<dbReference type="PROSITE" id="PS00020">
    <property type="entry name" value="ACTININ_2"/>
    <property type="match status" value="1"/>
</dbReference>
<evidence type="ECO:0000256" key="7">
    <source>
        <dbReference type="ARBA" id="ARBA00022837"/>
    </source>
</evidence>
<dbReference type="FunFam" id="1.10.418.10:FF:000031">
    <property type="entry name" value="Fimbrin-2 like"/>
    <property type="match status" value="1"/>
</dbReference>
<dbReference type="GO" id="GO:0005884">
    <property type="term" value="C:actin filament"/>
    <property type="evidence" value="ECO:0007669"/>
    <property type="project" value="TreeGrafter"/>
</dbReference>
<feature type="region of interest" description="Disordered" evidence="11">
    <location>
        <begin position="633"/>
        <end position="673"/>
    </location>
</feature>
<feature type="domain" description="Calponin-homology (CH)" evidence="12">
    <location>
        <begin position="397"/>
        <end position="503"/>
    </location>
</feature>
<dbReference type="Pfam" id="PF00307">
    <property type="entry name" value="CH"/>
    <property type="match status" value="4"/>
</dbReference>
<dbReference type="EMBL" id="CM000127">
    <property type="protein sequence ID" value="EEC73498.1"/>
    <property type="molecule type" value="Genomic_DNA"/>
</dbReference>